<evidence type="ECO:0000256" key="3">
    <source>
        <dbReference type="ARBA" id="ARBA00022741"/>
    </source>
</evidence>
<accession>A0A7X4HAI1</accession>
<dbReference type="InterPro" id="IPR002173">
    <property type="entry name" value="Carboh/pur_kinase_PfkB_CS"/>
</dbReference>
<evidence type="ECO:0000256" key="1">
    <source>
        <dbReference type="ARBA" id="ARBA00010688"/>
    </source>
</evidence>
<sequence length="320" mass="34773">MKALLTFGEALIELLQDPSGLDLYHRNAGGAPANVAVGFARLRGQSFFIGMLGADDFGKFLLAQLQHYDVDTRYVRRTAAATTTLAVVALDAGGDRSFSFYRPPSADLLFTADDLDPAAFIPKPYFHFCSNSLTHEPARSATWRALELAEENGCLTSFDVNWRPALWPQDGGDGGAARMIREVMPRAHLLKFSAGEWAWLCGDAPQEALEAHCFAGATELIVITDGGQAVRTVTRKGSAYHRVPPLAVVDTTAAGDAFVAALLRQLACHDIEPDQLRKRLESPTWLAVQIAFAVRCASLACTRYGAFSALPTLAQYHKTE</sequence>
<dbReference type="Proteomes" id="UP000450676">
    <property type="component" value="Unassembled WGS sequence"/>
</dbReference>
<feature type="domain" description="Carbohydrate kinase PfkB" evidence="6">
    <location>
        <begin position="3"/>
        <end position="312"/>
    </location>
</feature>
<reference evidence="7 8" key="1">
    <citation type="submission" date="2019-12" db="EMBL/GenBank/DDBJ databases">
        <title>Novel species isolated from a subtropical stream in China.</title>
        <authorList>
            <person name="Lu H."/>
        </authorList>
    </citation>
    <scope>NUCLEOTIDE SEQUENCE [LARGE SCALE GENOMIC DNA]</scope>
    <source>
        <strain evidence="7 8">FT127W</strain>
    </source>
</reference>
<dbReference type="Gene3D" id="3.40.1190.20">
    <property type="match status" value="1"/>
</dbReference>
<gene>
    <name evidence="7" type="ORF">GTP77_05315</name>
</gene>
<proteinExistence type="inferred from homology"/>
<dbReference type="AlphaFoldDB" id="A0A7X4HAI1"/>
<dbReference type="CDD" id="cd01167">
    <property type="entry name" value="bac_FRK"/>
    <property type="match status" value="1"/>
</dbReference>
<dbReference type="InterPro" id="IPR050306">
    <property type="entry name" value="PfkB_Carbo_kinase"/>
</dbReference>
<dbReference type="PANTHER" id="PTHR43085">
    <property type="entry name" value="HEXOKINASE FAMILY MEMBER"/>
    <property type="match status" value="1"/>
</dbReference>
<dbReference type="EMBL" id="WWCU01000004">
    <property type="protein sequence ID" value="MYN06752.1"/>
    <property type="molecule type" value="Genomic_DNA"/>
</dbReference>
<dbReference type="GO" id="GO:0016301">
    <property type="term" value="F:kinase activity"/>
    <property type="evidence" value="ECO:0007669"/>
    <property type="project" value="UniProtKB-KW"/>
</dbReference>
<keyword evidence="5" id="KW-0067">ATP-binding</keyword>
<comment type="similarity">
    <text evidence="1">Belongs to the carbohydrate kinase PfkB family.</text>
</comment>
<evidence type="ECO:0000256" key="5">
    <source>
        <dbReference type="ARBA" id="ARBA00022840"/>
    </source>
</evidence>
<dbReference type="PANTHER" id="PTHR43085:SF1">
    <property type="entry name" value="PSEUDOURIDINE KINASE-RELATED"/>
    <property type="match status" value="1"/>
</dbReference>
<dbReference type="InterPro" id="IPR011611">
    <property type="entry name" value="PfkB_dom"/>
</dbReference>
<keyword evidence="3" id="KW-0547">Nucleotide-binding</keyword>
<evidence type="ECO:0000256" key="2">
    <source>
        <dbReference type="ARBA" id="ARBA00022679"/>
    </source>
</evidence>
<evidence type="ECO:0000313" key="7">
    <source>
        <dbReference type="EMBL" id="MYN06752.1"/>
    </source>
</evidence>
<dbReference type="SUPFAM" id="SSF53613">
    <property type="entry name" value="Ribokinase-like"/>
    <property type="match status" value="1"/>
</dbReference>
<dbReference type="Pfam" id="PF00294">
    <property type="entry name" value="PfkB"/>
    <property type="match status" value="1"/>
</dbReference>
<protein>
    <submittedName>
        <fullName evidence="7">Carbohydrate kinase</fullName>
    </submittedName>
</protein>
<dbReference type="InterPro" id="IPR029056">
    <property type="entry name" value="Ribokinase-like"/>
</dbReference>
<dbReference type="RefSeq" id="WP_161071148.1">
    <property type="nucleotide sequence ID" value="NZ_WWCU01000004.1"/>
</dbReference>
<evidence type="ECO:0000259" key="6">
    <source>
        <dbReference type="Pfam" id="PF00294"/>
    </source>
</evidence>
<evidence type="ECO:0000313" key="8">
    <source>
        <dbReference type="Proteomes" id="UP000450676"/>
    </source>
</evidence>
<keyword evidence="8" id="KW-1185">Reference proteome</keyword>
<evidence type="ECO:0000256" key="4">
    <source>
        <dbReference type="ARBA" id="ARBA00022777"/>
    </source>
</evidence>
<keyword evidence="2" id="KW-0808">Transferase</keyword>
<comment type="caution">
    <text evidence="7">The sequence shown here is derived from an EMBL/GenBank/DDBJ whole genome shotgun (WGS) entry which is preliminary data.</text>
</comment>
<dbReference type="PROSITE" id="PS00584">
    <property type="entry name" value="PFKB_KINASES_2"/>
    <property type="match status" value="1"/>
</dbReference>
<keyword evidence="4 7" id="KW-0418">Kinase</keyword>
<organism evidence="7 8">
    <name type="scientific">Pseudoduganella aquatica</name>
    <dbReference type="NCBI Taxonomy" id="2660641"/>
    <lineage>
        <taxon>Bacteria</taxon>
        <taxon>Pseudomonadati</taxon>
        <taxon>Pseudomonadota</taxon>
        <taxon>Betaproteobacteria</taxon>
        <taxon>Burkholderiales</taxon>
        <taxon>Oxalobacteraceae</taxon>
        <taxon>Telluria group</taxon>
        <taxon>Pseudoduganella</taxon>
    </lineage>
</organism>
<name>A0A7X4HAI1_9BURK</name>
<dbReference type="GO" id="GO:0005524">
    <property type="term" value="F:ATP binding"/>
    <property type="evidence" value="ECO:0007669"/>
    <property type="project" value="UniProtKB-KW"/>
</dbReference>